<evidence type="ECO:0000256" key="2">
    <source>
        <dbReference type="ARBA" id="ARBA00022771"/>
    </source>
</evidence>
<keyword evidence="6" id="KW-1185">Reference proteome</keyword>
<dbReference type="GO" id="GO:0008270">
    <property type="term" value="F:zinc ion binding"/>
    <property type="evidence" value="ECO:0007669"/>
    <property type="project" value="UniProtKB-KW"/>
</dbReference>
<keyword evidence="2" id="KW-0863">Zinc-finger</keyword>
<reference evidence="5" key="1">
    <citation type="journal article" date="2020" name="Stud. Mycol.">
        <title>101 Dothideomycetes genomes: a test case for predicting lifestyles and emergence of pathogens.</title>
        <authorList>
            <person name="Haridas S."/>
            <person name="Albert R."/>
            <person name="Binder M."/>
            <person name="Bloem J."/>
            <person name="Labutti K."/>
            <person name="Salamov A."/>
            <person name="Andreopoulos B."/>
            <person name="Baker S."/>
            <person name="Barry K."/>
            <person name="Bills G."/>
            <person name="Bluhm B."/>
            <person name="Cannon C."/>
            <person name="Castanera R."/>
            <person name="Culley D."/>
            <person name="Daum C."/>
            <person name="Ezra D."/>
            <person name="Gonzalez J."/>
            <person name="Henrissat B."/>
            <person name="Kuo A."/>
            <person name="Liang C."/>
            <person name="Lipzen A."/>
            <person name="Lutzoni F."/>
            <person name="Magnuson J."/>
            <person name="Mondo S."/>
            <person name="Nolan M."/>
            <person name="Ohm R."/>
            <person name="Pangilinan J."/>
            <person name="Park H.-J."/>
            <person name="Ramirez L."/>
            <person name="Alfaro M."/>
            <person name="Sun H."/>
            <person name="Tritt A."/>
            <person name="Yoshinaga Y."/>
            <person name="Zwiers L.-H."/>
            <person name="Turgeon B."/>
            <person name="Goodwin S."/>
            <person name="Spatafora J."/>
            <person name="Crous P."/>
            <person name="Grigoriev I."/>
        </authorList>
    </citation>
    <scope>NUCLEOTIDE SEQUENCE</scope>
    <source>
        <strain evidence="5">CBS 123094</strain>
    </source>
</reference>
<dbReference type="PROSITE" id="PS01360">
    <property type="entry name" value="ZF_MYND_1"/>
    <property type="match status" value="1"/>
</dbReference>
<feature type="non-terminal residue" evidence="5">
    <location>
        <position position="200"/>
    </location>
</feature>
<dbReference type="Pfam" id="PF01753">
    <property type="entry name" value="zf-MYND"/>
    <property type="match status" value="1"/>
</dbReference>
<dbReference type="SUPFAM" id="SSF144232">
    <property type="entry name" value="HIT/MYND zinc finger-like"/>
    <property type="match status" value="1"/>
</dbReference>
<dbReference type="InterPro" id="IPR002893">
    <property type="entry name" value="Znf_MYND"/>
</dbReference>
<sequence>MASDVKTQAPLQRICAVCNAKSTLRCAVCKVSRYCTVAHANTDAPIHNCLCRSLFAFKDRPHPDARRAILFPANGPAPQWVWINTRSGSLCSHLITNEYIGENKVAGMRLITEMKTLRRRLKNWKIAVVHDRDFLEDGEPTNKAIRYLGRTPLSEYWGGNLVLCRADNRTEENNDQDLQVGDLDPGCLGYLVEFFKGESA</sequence>
<organism evidence="5 6">
    <name type="scientific">Amniculicola lignicola CBS 123094</name>
    <dbReference type="NCBI Taxonomy" id="1392246"/>
    <lineage>
        <taxon>Eukaryota</taxon>
        <taxon>Fungi</taxon>
        <taxon>Dikarya</taxon>
        <taxon>Ascomycota</taxon>
        <taxon>Pezizomycotina</taxon>
        <taxon>Dothideomycetes</taxon>
        <taxon>Pleosporomycetidae</taxon>
        <taxon>Pleosporales</taxon>
        <taxon>Amniculicolaceae</taxon>
        <taxon>Amniculicola</taxon>
    </lineage>
</organism>
<evidence type="ECO:0000259" key="4">
    <source>
        <dbReference type="PROSITE" id="PS01360"/>
    </source>
</evidence>
<keyword evidence="3" id="KW-0862">Zinc</keyword>
<dbReference type="Proteomes" id="UP000799779">
    <property type="component" value="Unassembled WGS sequence"/>
</dbReference>
<accession>A0A6A5WQL3</accession>
<name>A0A6A5WQL3_9PLEO</name>
<dbReference type="AlphaFoldDB" id="A0A6A5WQL3"/>
<evidence type="ECO:0000256" key="1">
    <source>
        <dbReference type="ARBA" id="ARBA00022723"/>
    </source>
</evidence>
<dbReference type="EMBL" id="ML977569">
    <property type="protein sequence ID" value="KAF2004160.1"/>
    <property type="molecule type" value="Genomic_DNA"/>
</dbReference>
<evidence type="ECO:0000313" key="5">
    <source>
        <dbReference type="EMBL" id="KAF2004160.1"/>
    </source>
</evidence>
<protein>
    <recommendedName>
        <fullName evidence="4">MYND-type domain-containing protein</fullName>
    </recommendedName>
</protein>
<feature type="domain" description="MYND-type" evidence="4">
    <location>
        <begin position="15"/>
        <end position="51"/>
    </location>
</feature>
<evidence type="ECO:0000313" key="6">
    <source>
        <dbReference type="Proteomes" id="UP000799779"/>
    </source>
</evidence>
<dbReference type="Gene3D" id="6.10.140.2220">
    <property type="match status" value="1"/>
</dbReference>
<evidence type="ECO:0000256" key="3">
    <source>
        <dbReference type="ARBA" id="ARBA00022833"/>
    </source>
</evidence>
<keyword evidence="1" id="KW-0479">Metal-binding</keyword>
<proteinExistence type="predicted"/>
<dbReference type="OrthoDB" id="437457at2759"/>
<gene>
    <name evidence="5" type="ORF">P154DRAFT_67490</name>
</gene>